<gene>
    <name evidence="1" type="ORF">g.133109</name>
</gene>
<sequence>MDAKTMMVDYVSKYTSLLSKQLYNDQRALAPLRVSILCSQHNKNSQLDEIKSMNPENCCQYCLTPWKYGNFTLKTLPKRKYKNGKIQKKHSTVFNMIMKCLVCLNKTSSEYKKTKILNKKSTEKLSKNAALNKSIDKTSKTEEKVEKIANKNATVNKNIDKTSTTEEKVKTIVEKKPKKKKRTLYAGLNPLVFKNLKKNMPNKK</sequence>
<evidence type="ECO:0000313" key="1">
    <source>
        <dbReference type="EMBL" id="MBY17755.1"/>
    </source>
</evidence>
<dbReference type="AlphaFoldDB" id="A0A2S2NKQ6"/>
<name>A0A2S2NKQ6_SCHGA</name>
<proteinExistence type="predicted"/>
<organism evidence="1">
    <name type="scientific">Schizaphis graminum</name>
    <name type="common">Green bug aphid</name>
    <dbReference type="NCBI Taxonomy" id="13262"/>
    <lineage>
        <taxon>Eukaryota</taxon>
        <taxon>Metazoa</taxon>
        <taxon>Ecdysozoa</taxon>
        <taxon>Arthropoda</taxon>
        <taxon>Hexapoda</taxon>
        <taxon>Insecta</taxon>
        <taxon>Pterygota</taxon>
        <taxon>Neoptera</taxon>
        <taxon>Paraneoptera</taxon>
        <taxon>Hemiptera</taxon>
        <taxon>Sternorrhyncha</taxon>
        <taxon>Aphidomorpha</taxon>
        <taxon>Aphidoidea</taxon>
        <taxon>Aphididae</taxon>
        <taxon>Aphidini</taxon>
        <taxon>Schizaphis</taxon>
    </lineage>
</organism>
<dbReference type="EMBL" id="GGMR01005136">
    <property type="protein sequence ID" value="MBY17755.1"/>
    <property type="molecule type" value="Transcribed_RNA"/>
</dbReference>
<accession>A0A2S2NKQ6</accession>
<reference evidence="1" key="1">
    <citation type="submission" date="2018-04" db="EMBL/GenBank/DDBJ databases">
        <title>Transcriptome of Schizaphis graminum biotype I.</title>
        <authorList>
            <person name="Scully E.D."/>
            <person name="Geib S.M."/>
            <person name="Palmer N.A."/>
            <person name="Koch K."/>
            <person name="Bradshaw J."/>
            <person name="Heng-Moss T."/>
            <person name="Sarath G."/>
        </authorList>
    </citation>
    <scope>NUCLEOTIDE SEQUENCE</scope>
</reference>
<protein>
    <submittedName>
        <fullName evidence="1">Uncharacterized protein</fullName>
    </submittedName>
</protein>